<comment type="caution">
    <text evidence="1">The sequence shown here is derived from an EMBL/GenBank/DDBJ whole genome shotgun (WGS) entry which is preliminary data.</text>
</comment>
<organism evidence="1 2">
    <name type="scientific">Candidatus Allocopromorpha excrementavium</name>
    <dbReference type="NCBI Taxonomy" id="2840741"/>
    <lineage>
        <taxon>Bacteria</taxon>
        <taxon>Bacillati</taxon>
        <taxon>Bacillota</taxon>
        <taxon>Clostridia</taxon>
        <taxon>Eubacteriales</taxon>
        <taxon>Eubacteriaceae</taxon>
        <taxon>Eubacteriaceae incertae sedis</taxon>
        <taxon>Candidatus Allocopromorpha</taxon>
    </lineage>
</organism>
<reference evidence="1" key="2">
    <citation type="journal article" date="2021" name="PeerJ">
        <title>Extensive microbial diversity within the chicken gut microbiome revealed by metagenomics and culture.</title>
        <authorList>
            <person name="Gilroy R."/>
            <person name="Ravi A."/>
            <person name="Getino M."/>
            <person name="Pursley I."/>
            <person name="Horton D.L."/>
            <person name="Alikhan N.F."/>
            <person name="Baker D."/>
            <person name="Gharbi K."/>
            <person name="Hall N."/>
            <person name="Watson M."/>
            <person name="Adriaenssens E.M."/>
            <person name="Foster-Nyarko E."/>
            <person name="Jarju S."/>
            <person name="Secka A."/>
            <person name="Antonio M."/>
            <person name="Oren A."/>
            <person name="Chaudhuri R.R."/>
            <person name="La Ragione R."/>
            <person name="Hildebrand F."/>
            <person name="Pallen M.J."/>
        </authorList>
    </citation>
    <scope>NUCLEOTIDE SEQUENCE</scope>
    <source>
        <strain evidence="1">CHK176-22527</strain>
    </source>
</reference>
<proteinExistence type="predicted"/>
<evidence type="ECO:0000313" key="1">
    <source>
        <dbReference type="EMBL" id="HIT98906.1"/>
    </source>
</evidence>
<evidence type="ECO:0000313" key="2">
    <source>
        <dbReference type="Proteomes" id="UP000824159"/>
    </source>
</evidence>
<dbReference type="AlphaFoldDB" id="A0A9D1HBB9"/>
<dbReference type="EMBL" id="DVLX01000020">
    <property type="protein sequence ID" value="HIT98906.1"/>
    <property type="molecule type" value="Genomic_DNA"/>
</dbReference>
<gene>
    <name evidence="1" type="ORF">IAD12_01440</name>
</gene>
<dbReference type="InterPro" id="IPR024523">
    <property type="entry name" value="DUF3793"/>
</dbReference>
<reference evidence="1" key="1">
    <citation type="submission" date="2020-10" db="EMBL/GenBank/DDBJ databases">
        <authorList>
            <person name="Gilroy R."/>
        </authorList>
    </citation>
    <scope>NUCLEOTIDE SEQUENCE</scope>
    <source>
        <strain evidence="1">CHK176-22527</strain>
    </source>
</reference>
<sequence length="187" mass="21274">MSENLLVMYCAPTLAGIKTANLFSCECADCCHARSVVDSWNSILNHKGVYAKIMRYRNGRVLIYVYRRDRLAKDFEKAGAKELLFSRGYGDKSMSDMLDMLSCRLCESDDFPHEIGLFLGYPVGDVKGFIENGGKNCKLAGVWKVYEDECRAEKLFCKYKKCTDIYCMKLCEGTPITRLAVKGRVYE</sequence>
<accession>A0A9D1HBB9</accession>
<name>A0A9D1HBB9_9FIRM</name>
<dbReference type="Pfam" id="PF12672">
    <property type="entry name" value="DUF3793"/>
    <property type="match status" value="1"/>
</dbReference>
<protein>
    <submittedName>
        <fullName evidence="1">DUF3793 family protein</fullName>
    </submittedName>
</protein>
<dbReference type="Proteomes" id="UP000824159">
    <property type="component" value="Unassembled WGS sequence"/>
</dbReference>